<dbReference type="SUPFAM" id="SSF54593">
    <property type="entry name" value="Glyoxalase/Bleomycin resistance protein/Dihydroxybiphenyl dioxygenase"/>
    <property type="match status" value="2"/>
</dbReference>
<dbReference type="InterPro" id="IPR004360">
    <property type="entry name" value="Glyas_Fos-R_dOase_dom"/>
</dbReference>
<evidence type="ECO:0000313" key="3">
    <source>
        <dbReference type="Proteomes" id="UP000254069"/>
    </source>
</evidence>
<proteinExistence type="predicted"/>
<feature type="domain" description="VOC" evidence="1">
    <location>
        <begin position="141"/>
        <end position="261"/>
    </location>
</feature>
<dbReference type="InterPro" id="IPR052164">
    <property type="entry name" value="Anthracycline_SecMetBiosynth"/>
</dbReference>
<dbReference type="PANTHER" id="PTHR33993">
    <property type="entry name" value="GLYOXALASE-RELATED"/>
    <property type="match status" value="1"/>
</dbReference>
<dbReference type="RefSeq" id="WP_115389563.1">
    <property type="nucleotide sequence ID" value="NZ_JADZHB010000002.1"/>
</dbReference>
<dbReference type="AlphaFoldDB" id="A0A379ZQJ7"/>
<dbReference type="CDD" id="cd07247">
    <property type="entry name" value="SgaA_N_like"/>
    <property type="match status" value="2"/>
</dbReference>
<feature type="domain" description="VOC" evidence="1">
    <location>
        <begin position="10"/>
        <end position="127"/>
    </location>
</feature>
<reference evidence="2 3" key="1">
    <citation type="submission" date="2018-06" db="EMBL/GenBank/DDBJ databases">
        <authorList>
            <consortium name="Pathogen Informatics"/>
            <person name="Doyle S."/>
        </authorList>
    </citation>
    <scope>NUCLEOTIDE SEQUENCE [LARGE SCALE GENOMIC DNA]</scope>
    <source>
        <strain evidence="2 3">NCTC10738</strain>
    </source>
</reference>
<dbReference type="Pfam" id="PF00903">
    <property type="entry name" value="Glyoxalase"/>
    <property type="match status" value="2"/>
</dbReference>
<dbReference type="InterPro" id="IPR029068">
    <property type="entry name" value="Glyas_Bleomycin-R_OHBP_Dase"/>
</dbReference>
<name>A0A379ZQJ7_9GAMM</name>
<protein>
    <submittedName>
        <fullName evidence="2">27 kDa antigen Cfp30B</fullName>
    </submittedName>
</protein>
<organism evidence="2 3">
    <name type="scientific">Shewanella algae</name>
    <dbReference type="NCBI Taxonomy" id="38313"/>
    <lineage>
        <taxon>Bacteria</taxon>
        <taxon>Pseudomonadati</taxon>
        <taxon>Pseudomonadota</taxon>
        <taxon>Gammaproteobacteria</taxon>
        <taxon>Alteromonadales</taxon>
        <taxon>Shewanellaceae</taxon>
        <taxon>Shewanella</taxon>
    </lineage>
</organism>
<dbReference type="Proteomes" id="UP000254069">
    <property type="component" value="Unassembled WGS sequence"/>
</dbReference>
<gene>
    <name evidence="2" type="ORF">NCTC10738_01766</name>
</gene>
<evidence type="ECO:0000313" key="2">
    <source>
        <dbReference type="EMBL" id="SUI65576.1"/>
    </source>
</evidence>
<accession>A0A379ZQJ7</accession>
<dbReference type="PROSITE" id="PS51819">
    <property type="entry name" value="VOC"/>
    <property type="match status" value="2"/>
</dbReference>
<keyword evidence="3" id="KW-1185">Reference proteome</keyword>
<dbReference type="EMBL" id="UGYO01000001">
    <property type="protein sequence ID" value="SUI65576.1"/>
    <property type="molecule type" value="Genomic_DNA"/>
</dbReference>
<sequence length="265" mass="29500">MKITAYRHGEPCWGELGTQDWNSAKHFYCRLFGWQAEDIPMPEGAYTMLQQAHEDIGAMYQLPAELQQQGVPSHWAVYFAVEDINACIEAVSSAGGQLLMGPHEVGSAGKMALFTDPEGAHFSVWQGVEHPGAGRKWEANTLCWVELACRQSELAKTFYPKVFDWQMRRSENAADFEYTEWLLNGESGDEGIGGMLEMTEQWGDVPPHWMIYFSVDDCDVMASRAAELGGKVCVPPTDIPNVGRFAVINDPQGAVFSIIRLTMAL</sequence>
<dbReference type="PANTHER" id="PTHR33993:SF14">
    <property type="entry name" value="GB|AAF24581.1"/>
    <property type="match status" value="1"/>
</dbReference>
<dbReference type="Gene3D" id="3.10.180.10">
    <property type="entry name" value="2,3-Dihydroxybiphenyl 1,2-Dioxygenase, domain 1"/>
    <property type="match status" value="2"/>
</dbReference>
<dbReference type="InterPro" id="IPR037523">
    <property type="entry name" value="VOC_core"/>
</dbReference>
<evidence type="ECO:0000259" key="1">
    <source>
        <dbReference type="PROSITE" id="PS51819"/>
    </source>
</evidence>